<evidence type="ECO:0000313" key="1">
    <source>
        <dbReference type="EMBL" id="AWP18201.1"/>
    </source>
</evidence>
<gene>
    <name evidence="1" type="ORF">SMAX5B_007235</name>
</gene>
<name>A0A2U9CNQ7_SCOMX</name>
<dbReference type="AlphaFoldDB" id="A0A2U9CNQ7"/>
<organism evidence="1 2">
    <name type="scientific">Scophthalmus maximus</name>
    <name type="common">Turbot</name>
    <name type="synonym">Psetta maxima</name>
    <dbReference type="NCBI Taxonomy" id="52904"/>
    <lineage>
        <taxon>Eukaryota</taxon>
        <taxon>Metazoa</taxon>
        <taxon>Chordata</taxon>
        <taxon>Craniata</taxon>
        <taxon>Vertebrata</taxon>
        <taxon>Euteleostomi</taxon>
        <taxon>Actinopterygii</taxon>
        <taxon>Neopterygii</taxon>
        <taxon>Teleostei</taxon>
        <taxon>Neoteleostei</taxon>
        <taxon>Acanthomorphata</taxon>
        <taxon>Carangaria</taxon>
        <taxon>Pleuronectiformes</taxon>
        <taxon>Pleuronectoidei</taxon>
        <taxon>Scophthalmidae</taxon>
        <taxon>Scophthalmus</taxon>
    </lineage>
</organism>
<protein>
    <submittedName>
        <fullName evidence="1">Uncharacterized protein</fullName>
    </submittedName>
</protein>
<dbReference type="EMBL" id="CP026260">
    <property type="protein sequence ID" value="AWP18201.1"/>
    <property type="molecule type" value="Genomic_DNA"/>
</dbReference>
<dbReference type="Proteomes" id="UP000246464">
    <property type="component" value="Chromosome 18"/>
</dbReference>
<keyword evidence="2" id="KW-1185">Reference proteome</keyword>
<reference evidence="1 2" key="1">
    <citation type="submission" date="2017-12" db="EMBL/GenBank/DDBJ databases">
        <title>Integrating genomic resources of turbot (Scophthalmus maximus) in depth evaluation of genetic and physical mapping variation across individuals.</title>
        <authorList>
            <person name="Martinez P."/>
        </authorList>
    </citation>
    <scope>NUCLEOTIDE SEQUENCE [LARGE SCALE GENOMIC DNA]</scope>
</reference>
<sequence length="100" mass="11646">MWKFADLVFQLQGGTFSGEQQEDSGRRHVTPSQPLSDVKLQFQVVAAEPKLESQSLLNKMKTNERREDLLNVNHNFRETRPTKRTRVKFVMNVARPSEME</sequence>
<proteinExistence type="predicted"/>
<evidence type="ECO:0000313" key="2">
    <source>
        <dbReference type="Proteomes" id="UP000246464"/>
    </source>
</evidence>
<accession>A0A2U9CNQ7</accession>